<dbReference type="GO" id="GO:0006412">
    <property type="term" value="P:translation"/>
    <property type="evidence" value="ECO:0007669"/>
    <property type="project" value="InterPro"/>
</dbReference>
<name>A0A1F7WJ13_9BACT</name>
<evidence type="ECO:0000313" key="8">
    <source>
        <dbReference type="Proteomes" id="UP000176198"/>
    </source>
</evidence>
<evidence type="ECO:0000256" key="4">
    <source>
        <dbReference type="RuleBase" id="RU003815"/>
    </source>
</evidence>
<dbReference type="InterPro" id="IPR000754">
    <property type="entry name" value="Ribosomal_uS9"/>
</dbReference>
<proteinExistence type="inferred from homology"/>
<dbReference type="InterPro" id="IPR020574">
    <property type="entry name" value="Ribosomal_uS9_CS"/>
</dbReference>
<protein>
    <recommendedName>
        <fullName evidence="5">30S ribosomal protein S9</fullName>
    </recommendedName>
</protein>
<evidence type="ECO:0000256" key="1">
    <source>
        <dbReference type="ARBA" id="ARBA00005251"/>
    </source>
</evidence>
<dbReference type="Gene3D" id="3.30.230.10">
    <property type="match status" value="1"/>
</dbReference>
<reference evidence="7 8" key="1">
    <citation type="journal article" date="2016" name="Nat. Commun.">
        <title>Thousands of microbial genomes shed light on interconnected biogeochemical processes in an aquifer system.</title>
        <authorList>
            <person name="Anantharaman K."/>
            <person name="Brown C.T."/>
            <person name="Hug L.A."/>
            <person name="Sharon I."/>
            <person name="Castelle C.J."/>
            <person name="Probst A.J."/>
            <person name="Thomas B.C."/>
            <person name="Singh A."/>
            <person name="Wilkins M.J."/>
            <person name="Karaoz U."/>
            <person name="Brodie E.L."/>
            <person name="Williams K.H."/>
            <person name="Hubbard S.S."/>
            <person name="Banfield J.F."/>
        </authorList>
    </citation>
    <scope>NUCLEOTIDE SEQUENCE [LARGE SCALE GENOMIC DNA]</scope>
</reference>
<organism evidence="7 8">
    <name type="scientific">Candidatus Woesebacteria bacterium GWA1_41_8</name>
    <dbReference type="NCBI Taxonomy" id="1802471"/>
    <lineage>
        <taxon>Bacteria</taxon>
        <taxon>Candidatus Woeseibacteriota</taxon>
    </lineage>
</organism>
<keyword evidence="2 4" id="KW-0689">Ribosomal protein</keyword>
<dbReference type="InterPro" id="IPR014721">
    <property type="entry name" value="Ribsml_uS5_D2-typ_fold_subgr"/>
</dbReference>
<dbReference type="GO" id="GO:0005737">
    <property type="term" value="C:cytoplasm"/>
    <property type="evidence" value="ECO:0007669"/>
    <property type="project" value="UniProtKB-ARBA"/>
</dbReference>
<gene>
    <name evidence="7" type="ORF">A2115_01905</name>
</gene>
<dbReference type="InterPro" id="IPR023035">
    <property type="entry name" value="Ribosomal_uS9_bac/plastid"/>
</dbReference>
<evidence type="ECO:0000256" key="3">
    <source>
        <dbReference type="ARBA" id="ARBA00023274"/>
    </source>
</evidence>
<dbReference type="GO" id="GO:0015935">
    <property type="term" value="C:small ribosomal subunit"/>
    <property type="evidence" value="ECO:0007669"/>
    <property type="project" value="TreeGrafter"/>
</dbReference>
<dbReference type="NCBIfam" id="NF001099">
    <property type="entry name" value="PRK00132.1"/>
    <property type="match status" value="1"/>
</dbReference>
<sequence>MAKNKKINYVYAVGRRKSASARVRLYKGKGESTVNGFPVKKYFGYAMDQAAWAKPFGVLDVSDKYYVTVKVAGGGKSGQLEAIVHGISRALAKENKEKFRPALKKAGLLTRDSRVRERRKVGTGGKARRKKQSPKR</sequence>
<dbReference type="GO" id="GO:0003723">
    <property type="term" value="F:RNA binding"/>
    <property type="evidence" value="ECO:0007669"/>
    <property type="project" value="TreeGrafter"/>
</dbReference>
<dbReference type="PANTHER" id="PTHR21569">
    <property type="entry name" value="RIBOSOMAL PROTEIN S9"/>
    <property type="match status" value="1"/>
</dbReference>
<dbReference type="PROSITE" id="PS00360">
    <property type="entry name" value="RIBOSOMAL_S9"/>
    <property type="match status" value="1"/>
</dbReference>
<evidence type="ECO:0000256" key="2">
    <source>
        <dbReference type="ARBA" id="ARBA00022980"/>
    </source>
</evidence>
<dbReference type="InterPro" id="IPR020568">
    <property type="entry name" value="Ribosomal_Su5_D2-typ_SF"/>
</dbReference>
<dbReference type="PANTHER" id="PTHR21569:SF1">
    <property type="entry name" value="SMALL RIBOSOMAL SUBUNIT PROTEIN US9M"/>
    <property type="match status" value="1"/>
</dbReference>
<evidence type="ECO:0000256" key="5">
    <source>
        <dbReference type="RuleBase" id="RU003816"/>
    </source>
</evidence>
<comment type="caution">
    <text evidence="7">The sequence shown here is derived from an EMBL/GenBank/DDBJ whole genome shotgun (WGS) entry which is preliminary data.</text>
</comment>
<feature type="compositionally biased region" description="Basic residues" evidence="6">
    <location>
        <begin position="116"/>
        <end position="136"/>
    </location>
</feature>
<dbReference type="AlphaFoldDB" id="A0A1F7WJ13"/>
<dbReference type="GO" id="GO:0003735">
    <property type="term" value="F:structural constituent of ribosome"/>
    <property type="evidence" value="ECO:0007669"/>
    <property type="project" value="InterPro"/>
</dbReference>
<evidence type="ECO:0000256" key="6">
    <source>
        <dbReference type="SAM" id="MobiDB-lite"/>
    </source>
</evidence>
<dbReference type="STRING" id="1802471.A2115_01905"/>
<dbReference type="Pfam" id="PF00380">
    <property type="entry name" value="Ribosomal_S9"/>
    <property type="match status" value="1"/>
</dbReference>
<dbReference type="Proteomes" id="UP000176198">
    <property type="component" value="Unassembled WGS sequence"/>
</dbReference>
<dbReference type="EMBL" id="MGFJ01000014">
    <property type="protein sequence ID" value="OGM02813.1"/>
    <property type="molecule type" value="Genomic_DNA"/>
</dbReference>
<keyword evidence="3 4" id="KW-0687">Ribonucleoprotein</keyword>
<accession>A0A1F7WJ13</accession>
<comment type="similarity">
    <text evidence="1 4">Belongs to the universal ribosomal protein uS9 family.</text>
</comment>
<dbReference type="SUPFAM" id="SSF54211">
    <property type="entry name" value="Ribosomal protein S5 domain 2-like"/>
    <property type="match status" value="1"/>
</dbReference>
<evidence type="ECO:0000313" key="7">
    <source>
        <dbReference type="EMBL" id="OGM02813.1"/>
    </source>
</evidence>
<feature type="region of interest" description="Disordered" evidence="6">
    <location>
        <begin position="110"/>
        <end position="136"/>
    </location>
</feature>